<sequence>MDLTTLFNDLESKGFTVQRQGAYMPNGKFGVKITAISLETTTPSEDSGKTPVDFVKFELEAVEPVENRGQSTNMSFFAWSGAEDKGPQKNMTFGFWSLYQTALSLAQHGYFKLPKSAMTDSDKFVEALTGKANEHLTDKVFYVERKKGKNSNYANTNFLTLDKTEAGELGAYPDETQVIAESIASTTTLTDSDNPFGREVENVTSGNDATDDDDWL</sequence>
<accession>A0A8S5US94</accession>
<proteinExistence type="predicted"/>
<organism evidence="2">
    <name type="scientific">Siphoviridae sp. ctPJ52</name>
    <dbReference type="NCBI Taxonomy" id="2825483"/>
    <lineage>
        <taxon>Viruses</taxon>
        <taxon>Duplodnaviria</taxon>
        <taxon>Heunggongvirae</taxon>
        <taxon>Uroviricota</taxon>
        <taxon>Caudoviricetes</taxon>
    </lineage>
</organism>
<name>A0A8S5US94_9CAUD</name>
<protein>
    <submittedName>
        <fullName evidence="2">Uncharacterized protein</fullName>
    </submittedName>
</protein>
<reference evidence="2" key="1">
    <citation type="journal article" date="2021" name="Proc. Natl. Acad. Sci. U.S.A.">
        <title>A Catalog of Tens of Thousands of Viruses from Human Metagenomes Reveals Hidden Associations with Chronic Diseases.</title>
        <authorList>
            <person name="Tisza M.J."/>
            <person name="Buck C.B."/>
        </authorList>
    </citation>
    <scope>NUCLEOTIDE SEQUENCE</scope>
    <source>
        <strain evidence="2">CtPJ52</strain>
    </source>
</reference>
<evidence type="ECO:0000313" key="2">
    <source>
        <dbReference type="EMBL" id="DAF97307.1"/>
    </source>
</evidence>
<evidence type="ECO:0000256" key="1">
    <source>
        <dbReference type="SAM" id="MobiDB-lite"/>
    </source>
</evidence>
<feature type="region of interest" description="Disordered" evidence="1">
    <location>
        <begin position="189"/>
        <end position="216"/>
    </location>
</feature>
<dbReference type="EMBL" id="BK016131">
    <property type="protein sequence ID" value="DAF97307.1"/>
    <property type="molecule type" value="Genomic_DNA"/>
</dbReference>